<dbReference type="InterPro" id="IPR011991">
    <property type="entry name" value="ArsR-like_HTH"/>
</dbReference>
<sequence>MPDPSTYVLRSEAQLRALLDVRYGGHLLGQFRNGATASEVARRLGEPAPRVAYHVGRLRQLGLLVAAQRAGRGQTLRAVADRFVVPAALRPALGAHTARPLLASLSEAFLAAHTPAPDDPQDLTLLDLQAQAGEVDLGPVAPDAARLMVRVARLPPAAYDRIMRAAWDAIAQEEQAQPGARGARLFTLSLMGFPGSMLPLSETQPHQGE</sequence>
<dbReference type="InterPro" id="IPR036388">
    <property type="entry name" value="WH-like_DNA-bd_sf"/>
</dbReference>
<evidence type="ECO:0000313" key="2">
    <source>
        <dbReference type="Proteomes" id="UP001595952"/>
    </source>
</evidence>
<dbReference type="CDD" id="cd00090">
    <property type="entry name" value="HTH_ARSR"/>
    <property type="match status" value="1"/>
</dbReference>
<dbReference type="EMBL" id="JBHSEI010000007">
    <property type="protein sequence ID" value="MFC4638812.1"/>
    <property type="molecule type" value="Genomic_DNA"/>
</dbReference>
<reference evidence="2" key="1">
    <citation type="journal article" date="2019" name="Int. J. Syst. Evol. Microbiol.">
        <title>The Global Catalogue of Microorganisms (GCM) 10K type strain sequencing project: providing services to taxonomists for standard genome sequencing and annotation.</title>
        <authorList>
            <consortium name="The Broad Institute Genomics Platform"/>
            <consortium name="The Broad Institute Genome Sequencing Center for Infectious Disease"/>
            <person name="Wu L."/>
            <person name="Ma J."/>
        </authorList>
    </citation>
    <scope>NUCLEOTIDE SEQUENCE [LARGE SCALE GENOMIC DNA]</scope>
    <source>
        <strain evidence="2">CCUG 55995</strain>
    </source>
</reference>
<name>A0ABV9I913_9DEIO</name>
<gene>
    <name evidence="1" type="ORF">ACFO0D_10705</name>
</gene>
<comment type="caution">
    <text evidence="1">The sequence shown here is derived from an EMBL/GenBank/DDBJ whole genome shotgun (WGS) entry which is preliminary data.</text>
</comment>
<protein>
    <submittedName>
        <fullName evidence="1">Winged helix-turn-helix domain-containing protein</fullName>
    </submittedName>
</protein>
<proteinExistence type="predicted"/>
<organism evidence="1 2">
    <name type="scientific">Deinococcus hohokamensis</name>
    <dbReference type="NCBI Taxonomy" id="309883"/>
    <lineage>
        <taxon>Bacteria</taxon>
        <taxon>Thermotogati</taxon>
        <taxon>Deinococcota</taxon>
        <taxon>Deinococci</taxon>
        <taxon>Deinococcales</taxon>
        <taxon>Deinococcaceae</taxon>
        <taxon>Deinococcus</taxon>
    </lineage>
</organism>
<keyword evidence="2" id="KW-1185">Reference proteome</keyword>
<dbReference type="RefSeq" id="WP_380061815.1">
    <property type="nucleotide sequence ID" value="NZ_JBHSEI010000007.1"/>
</dbReference>
<accession>A0ABV9I913</accession>
<dbReference type="Gene3D" id="1.10.10.10">
    <property type="entry name" value="Winged helix-like DNA-binding domain superfamily/Winged helix DNA-binding domain"/>
    <property type="match status" value="1"/>
</dbReference>
<dbReference type="Proteomes" id="UP001595952">
    <property type="component" value="Unassembled WGS sequence"/>
</dbReference>
<evidence type="ECO:0000313" key="1">
    <source>
        <dbReference type="EMBL" id="MFC4638812.1"/>
    </source>
</evidence>